<evidence type="ECO:0000313" key="8">
    <source>
        <dbReference type="Proteomes" id="UP000515377"/>
    </source>
</evidence>
<comment type="similarity">
    <text evidence="1">Belongs to the glycosyltransferase 2 family.</text>
</comment>
<dbReference type="InterPro" id="IPR029044">
    <property type="entry name" value="Nucleotide-diphossugar_trans"/>
</dbReference>
<dbReference type="RefSeq" id="WP_185706553.1">
    <property type="nucleotide sequence ID" value="NZ_JBJYKA010000004.1"/>
</dbReference>
<dbReference type="Proteomes" id="UP000515377">
    <property type="component" value="Chromosome"/>
</dbReference>
<dbReference type="InterPro" id="IPR001173">
    <property type="entry name" value="Glyco_trans_2-like"/>
</dbReference>
<name>A0A9X7UD79_SPHYA</name>
<protein>
    <submittedName>
        <fullName evidence="7">Glycosyltransferase family 2 protein</fullName>
    </submittedName>
</protein>
<evidence type="ECO:0000259" key="5">
    <source>
        <dbReference type="Pfam" id="PF00535"/>
    </source>
</evidence>
<gene>
    <name evidence="7" type="ORF">H3V42_10270</name>
</gene>
<feature type="compositionally biased region" description="Basic and acidic residues" evidence="4">
    <location>
        <begin position="284"/>
        <end position="295"/>
    </location>
</feature>
<sequence>MGVSVLTIVRNRSAHLAQLVEGLRRSDRRPDELIVVDMSDDPITVGPTSFPVRIERFETDGLPLAAARNRAAALANHDMLVFLDVDCIPLSDCVGLLAETLTEHDSLLCADIRYLGPYDARGCWEEAELLKHGMAHPARTFPTQGVREETNAGLFWSLAFALRRSTFTALGGFDEGFTGYGAEDTDFGFRAAAAGLKLLFVGQAIACHQYHDSYEPPVQHVADIVHNAQVFQARWDQWPMEGWLADFERLGLVRWQGNALDLLRLPTACEMAAARVEPAGWSRAKGDARTEEAHGGRGATAN</sequence>
<evidence type="ECO:0000313" key="7">
    <source>
        <dbReference type="EMBL" id="QNG47930.1"/>
    </source>
</evidence>
<dbReference type="PANTHER" id="PTHR43179">
    <property type="entry name" value="RHAMNOSYLTRANSFERASE WBBL"/>
    <property type="match status" value="1"/>
</dbReference>
<reference evidence="7 8" key="1">
    <citation type="submission" date="2020-07" db="EMBL/GenBank/DDBJ databases">
        <title>Whole genome sequence of Sphingobium yanoikuyae A3.</title>
        <authorList>
            <person name="Han S.-S."/>
        </authorList>
    </citation>
    <scope>NUCLEOTIDE SEQUENCE [LARGE SCALE GENOMIC DNA]</scope>
    <source>
        <strain evidence="7 8">A3</strain>
    </source>
</reference>
<feature type="region of interest" description="Disordered" evidence="4">
    <location>
        <begin position="280"/>
        <end position="302"/>
    </location>
</feature>
<dbReference type="Pfam" id="PF02709">
    <property type="entry name" value="Glyco_transf_7C"/>
    <property type="match status" value="1"/>
</dbReference>
<dbReference type="InterPro" id="IPR027791">
    <property type="entry name" value="Galactosyl_T_C"/>
</dbReference>
<dbReference type="AlphaFoldDB" id="A0A9X7UD79"/>
<evidence type="ECO:0000256" key="2">
    <source>
        <dbReference type="ARBA" id="ARBA00022676"/>
    </source>
</evidence>
<evidence type="ECO:0000256" key="1">
    <source>
        <dbReference type="ARBA" id="ARBA00006739"/>
    </source>
</evidence>
<feature type="domain" description="Galactosyltransferase C-terminal" evidence="6">
    <location>
        <begin position="156"/>
        <end position="203"/>
    </location>
</feature>
<dbReference type="GO" id="GO:0016757">
    <property type="term" value="F:glycosyltransferase activity"/>
    <property type="evidence" value="ECO:0007669"/>
    <property type="project" value="UniProtKB-KW"/>
</dbReference>
<dbReference type="Gene3D" id="3.90.550.10">
    <property type="entry name" value="Spore Coat Polysaccharide Biosynthesis Protein SpsA, Chain A"/>
    <property type="match status" value="1"/>
</dbReference>
<dbReference type="EMBL" id="CP060122">
    <property type="protein sequence ID" value="QNG47930.1"/>
    <property type="molecule type" value="Genomic_DNA"/>
</dbReference>
<keyword evidence="3" id="KW-0808">Transferase</keyword>
<keyword evidence="2" id="KW-0328">Glycosyltransferase</keyword>
<organism evidence="7 8">
    <name type="scientific">Sphingobium yanoikuyae</name>
    <name type="common">Sphingomonas yanoikuyae</name>
    <dbReference type="NCBI Taxonomy" id="13690"/>
    <lineage>
        <taxon>Bacteria</taxon>
        <taxon>Pseudomonadati</taxon>
        <taxon>Pseudomonadota</taxon>
        <taxon>Alphaproteobacteria</taxon>
        <taxon>Sphingomonadales</taxon>
        <taxon>Sphingomonadaceae</taxon>
        <taxon>Sphingobium</taxon>
    </lineage>
</organism>
<evidence type="ECO:0000256" key="3">
    <source>
        <dbReference type="ARBA" id="ARBA00022679"/>
    </source>
</evidence>
<evidence type="ECO:0000256" key="4">
    <source>
        <dbReference type="SAM" id="MobiDB-lite"/>
    </source>
</evidence>
<evidence type="ECO:0000259" key="6">
    <source>
        <dbReference type="Pfam" id="PF02709"/>
    </source>
</evidence>
<accession>A0A9X7UD79</accession>
<dbReference type="SUPFAM" id="SSF53448">
    <property type="entry name" value="Nucleotide-diphospho-sugar transferases"/>
    <property type="match status" value="1"/>
</dbReference>
<dbReference type="PANTHER" id="PTHR43179:SF12">
    <property type="entry name" value="GALACTOFURANOSYLTRANSFERASE GLFT2"/>
    <property type="match status" value="1"/>
</dbReference>
<dbReference type="Pfam" id="PF00535">
    <property type="entry name" value="Glycos_transf_2"/>
    <property type="match status" value="1"/>
</dbReference>
<feature type="domain" description="Glycosyltransferase 2-like" evidence="5">
    <location>
        <begin position="4"/>
        <end position="135"/>
    </location>
</feature>
<proteinExistence type="inferred from homology"/>